<dbReference type="InterPro" id="IPR050300">
    <property type="entry name" value="GDXG_lipolytic_enzyme"/>
</dbReference>
<evidence type="ECO:0000256" key="2">
    <source>
        <dbReference type="ARBA" id="ARBA00022801"/>
    </source>
</evidence>
<keyword evidence="2 4" id="KW-0378">Hydrolase</keyword>
<dbReference type="Proteomes" id="UP001595528">
    <property type="component" value="Unassembled WGS sequence"/>
</dbReference>
<dbReference type="InterPro" id="IPR002168">
    <property type="entry name" value="Lipase_GDXG_HIS_AS"/>
</dbReference>
<organism evidence="4 5">
    <name type="scientific">Marinibaculum pumilum</name>
    <dbReference type="NCBI Taxonomy" id="1766165"/>
    <lineage>
        <taxon>Bacteria</taxon>
        <taxon>Pseudomonadati</taxon>
        <taxon>Pseudomonadota</taxon>
        <taxon>Alphaproteobacteria</taxon>
        <taxon>Rhodospirillales</taxon>
        <taxon>Rhodospirillaceae</taxon>
        <taxon>Marinibaculum</taxon>
    </lineage>
</organism>
<dbReference type="Gene3D" id="3.40.50.1820">
    <property type="entry name" value="alpha/beta hydrolase"/>
    <property type="match status" value="1"/>
</dbReference>
<protein>
    <submittedName>
        <fullName evidence="4">Alpha/beta hydrolase</fullName>
    </submittedName>
</protein>
<proteinExistence type="inferred from homology"/>
<gene>
    <name evidence="4" type="ORF">ACFOGJ_21875</name>
</gene>
<dbReference type="PANTHER" id="PTHR48081">
    <property type="entry name" value="AB HYDROLASE SUPERFAMILY PROTEIN C4A8.06C"/>
    <property type="match status" value="1"/>
</dbReference>
<sequence>MSQAQLDALLALFRKYPFDPAVGEGPRRRLMDRMGEVFAPPPQVAVEPVALGGVPAERLTASADGPALLYLHGGGYVTGSVASHRHLGGLLAAEMQGTVHVLDYRLAPEAPFPAPLDDAVAAWRALAAERGGRPAGIAGDSAGGGLAFATALRCRAAGLPMPNCIVGLSPWVNLGTESESYDKLGPLDPTLSREAAAWYADRYLAGADPRDPMASPLFADLAGLPPVLIQVGDREVFFGDAASMHQSLLAAGVEARLSVWQRMFHAWHLSWPQLDEGRAALAEAAAFIRESLSA</sequence>
<dbReference type="InterPro" id="IPR013094">
    <property type="entry name" value="AB_hydrolase_3"/>
</dbReference>
<dbReference type="Pfam" id="PF07859">
    <property type="entry name" value="Abhydrolase_3"/>
    <property type="match status" value="1"/>
</dbReference>
<evidence type="ECO:0000313" key="5">
    <source>
        <dbReference type="Proteomes" id="UP001595528"/>
    </source>
</evidence>
<dbReference type="RefSeq" id="WP_379904570.1">
    <property type="nucleotide sequence ID" value="NZ_JBHRTR010000034.1"/>
</dbReference>
<dbReference type="InterPro" id="IPR029058">
    <property type="entry name" value="AB_hydrolase_fold"/>
</dbReference>
<name>A0ABV7L5G3_9PROT</name>
<evidence type="ECO:0000259" key="3">
    <source>
        <dbReference type="Pfam" id="PF07859"/>
    </source>
</evidence>
<comment type="caution">
    <text evidence="4">The sequence shown here is derived from an EMBL/GenBank/DDBJ whole genome shotgun (WGS) entry which is preliminary data.</text>
</comment>
<evidence type="ECO:0000256" key="1">
    <source>
        <dbReference type="ARBA" id="ARBA00010515"/>
    </source>
</evidence>
<dbReference type="PANTHER" id="PTHR48081:SF30">
    <property type="entry name" value="ACETYL-HYDROLASE LIPR-RELATED"/>
    <property type="match status" value="1"/>
</dbReference>
<accession>A0ABV7L5G3</accession>
<evidence type="ECO:0000313" key="4">
    <source>
        <dbReference type="EMBL" id="MFC3229915.1"/>
    </source>
</evidence>
<feature type="domain" description="Alpha/beta hydrolase fold-3" evidence="3">
    <location>
        <begin position="68"/>
        <end position="268"/>
    </location>
</feature>
<reference evidence="5" key="1">
    <citation type="journal article" date="2019" name="Int. J. Syst. Evol. Microbiol.">
        <title>The Global Catalogue of Microorganisms (GCM) 10K type strain sequencing project: providing services to taxonomists for standard genome sequencing and annotation.</title>
        <authorList>
            <consortium name="The Broad Institute Genomics Platform"/>
            <consortium name="The Broad Institute Genome Sequencing Center for Infectious Disease"/>
            <person name="Wu L."/>
            <person name="Ma J."/>
        </authorList>
    </citation>
    <scope>NUCLEOTIDE SEQUENCE [LARGE SCALE GENOMIC DNA]</scope>
    <source>
        <strain evidence="5">KCTC 42964</strain>
    </source>
</reference>
<comment type="similarity">
    <text evidence="1">Belongs to the 'GDXG' lipolytic enzyme family.</text>
</comment>
<dbReference type="PROSITE" id="PS01173">
    <property type="entry name" value="LIPASE_GDXG_HIS"/>
    <property type="match status" value="1"/>
</dbReference>
<dbReference type="SUPFAM" id="SSF53474">
    <property type="entry name" value="alpha/beta-Hydrolases"/>
    <property type="match status" value="1"/>
</dbReference>
<keyword evidence="5" id="KW-1185">Reference proteome</keyword>
<dbReference type="EMBL" id="JBHRTR010000034">
    <property type="protein sequence ID" value="MFC3229915.1"/>
    <property type="molecule type" value="Genomic_DNA"/>
</dbReference>
<dbReference type="GO" id="GO:0016787">
    <property type="term" value="F:hydrolase activity"/>
    <property type="evidence" value="ECO:0007669"/>
    <property type="project" value="UniProtKB-KW"/>
</dbReference>